<feature type="transmembrane region" description="Helical" evidence="1">
    <location>
        <begin position="93"/>
        <end position="113"/>
    </location>
</feature>
<feature type="transmembrane region" description="Helical" evidence="1">
    <location>
        <begin position="173"/>
        <end position="190"/>
    </location>
</feature>
<keyword evidence="1" id="KW-1133">Transmembrane helix</keyword>
<protein>
    <submittedName>
        <fullName evidence="3">Uncharacterized protein</fullName>
    </submittedName>
</protein>
<feature type="transmembrane region" description="Helical" evidence="1">
    <location>
        <begin position="202"/>
        <end position="219"/>
    </location>
</feature>
<feature type="signal peptide" evidence="2">
    <location>
        <begin position="1"/>
        <end position="24"/>
    </location>
</feature>
<dbReference type="EMBL" id="CAJPWZ010000511">
    <property type="protein sequence ID" value="CAG2195263.1"/>
    <property type="molecule type" value="Genomic_DNA"/>
</dbReference>
<evidence type="ECO:0000313" key="4">
    <source>
        <dbReference type="Proteomes" id="UP000683360"/>
    </source>
</evidence>
<evidence type="ECO:0000256" key="1">
    <source>
        <dbReference type="SAM" id="Phobius"/>
    </source>
</evidence>
<feature type="chain" id="PRO_5035857829" evidence="2">
    <location>
        <begin position="25"/>
        <end position="710"/>
    </location>
</feature>
<dbReference type="Proteomes" id="UP000683360">
    <property type="component" value="Unassembled WGS sequence"/>
</dbReference>
<gene>
    <name evidence="3" type="ORF">MEDL_10224</name>
</gene>
<name>A0A8S3QJN5_MYTED</name>
<evidence type="ECO:0000313" key="3">
    <source>
        <dbReference type="EMBL" id="CAG2195263.1"/>
    </source>
</evidence>
<organism evidence="3 4">
    <name type="scientific">Mytilus edulis</name>
    <name type="common">Blue mussel</name>
    <dbReference type="NCBI Taxonomy" id="6550"/>
    <lineage>
        <taxon>Eukaryota</taxon>
        <taxon>Metazoa</taxon>
        <taxon>Spiralia</taxon>
        <taxon>Lophotrochozoa</taxon>
        <taxon>Mollusca</taxon>
        <taxon>Bivalvia</taxon>
        <taxon>Autobranchia</taxon>
        <taxon>Pteriomorphia</taxon>
        <taxon>Mytilida</taxon>
        <taxon>Mytiloidea</taxon>
        <taxon>Mytilidae</taxon>
        <taxon>Mytilinae</taxon>
        <taxon>Mytilus</taxon>
    </lineage>
</organism>
<feature type="transmembrane region" description="Helical" evidence="1">
    <location>
        <begin position="257"/>
        <end position="277"/>
    </location>
</feature>
<feature type="transmembrane region" description="Helical" evidence="1">
    <location>
        <begin position="410"/>
        <end position="432"/>
    </location>
</feature>
<dbReference type="AlphaFoldDB" id="A0A8S3QJN5"/>
<keyword evidence="1" id="KW-0472">Membrane</keyword>
<keyword evidence="1" id="KW-0812">Transmembrane</keyword>
<keyword evidence="2" id="KW-0732">Signal</keyword>
<feature type="transmembrane region" description="Helical" evidence="1">
    <location>
        <begin position="553"/>
        <end position="572"/>
    </location>
</feature>
<comment type="caution">
    <text evidence="3">The sequence shown here is derived from an EMBL/GenBank/DDBJ whole genome shotgun (WGS) entry which is preliminary data.</text>
</comment>
<evidence type="ECO:0000256" key="2">
    <source>
        <dbReference type="SAM" id="SignalP"/>
    </source>
</evidence>
<proteinExistence type="predicted"/>
<keyword evidence="4" id="KW-1185">Reference proteome</keyword>
<sequence length="710" mass="82594">MNLQLSCKILILVVITMFYHVSLAQQEEQPGGSSQYGNKTDWLLCNRYFEGQNYKHLLYELTGAWLGYDFDCFDSVHKTVSSATSIQTGTVNIVINIFIIVLCLYFPLLYLLLPDRYNTDEDAVRFYRKREYPYRFARFILQLHDTCKQEITEINSVDEWFDQFDITQFKPEIHLFSFMYIVNMAMYIFEDQYIKQISTMKFKINFKLLILLVVVIHMFDASQQEDRPGNTSLCEFDIVNRDNVRQTFEDFSEMDTVWLIFFKITLLPTAIITGTRFDGKEINDLTRRTWVPKKHSYLLTYPVDLAVITFQISTNVDKTISLSVNASFDFTTMSLQTYSICMESLYYTVLKNILSGNKSDWLFCNRYFEGQSYKHVFYALTGSWLGYDFVCFDSVYDSVARVKYIKKGTVNIVINIFIIVLCLYFPLLYLFLPKRYNIGKDDGQYYRKGEYPNSFSRLILRLHDTPKHETSEINSIEQCIDKAGNDTFTTSLLPMLLTVAIPALVDKLCNLSNFDKTLQIQEDQIKSDFREGPNTSALQITSDTTDDNRKKRLFIIVCPFIYSVWVFMCFIFKSIKKRSSKIESRQCPTECSSCCKDSNNTPNSDVVPPDEDELHVEVDAPRADVLRLQMQPLIEETYDVVSSDEDELHVEVDAPRADVLRLQMQPLIEETYDVVSSDEDELHVEVDAPRADVLRLQMQPLIEETDDVVS</sequence>
<accession>A0A8S3QJN5</accession>
<dbReference type="OrthoDB" id="6160294at2759"/>
<reference evidence="3" key="1">
    <citation type="submission" date="2021-03" db="EMBL/GenBank/DDBJ databases">
        <authorList>
            <person name="Bekaert M."/>
        </authorList>
    </citation>
    <scope>NUCLEOTIDE SEQUENCE</scope>
</reference>